<accession>A0ABU1JCC0</accession>
<reference evidence="5 6" key="1">
    <citation type="submission" date="2023-07" db="EMBL/GenBank/DDBJ databases">
        <title>Sequencing the genomes of 1000 actinobacteria strains.</title>
        <authorList>
            <person name="Klenk H.-P."/>
        </authorList>
    </citation>
    <scope>NUCLEOTIDE SEQUENCE [LARGE SCALE GENOMIC DNA]</scope>
    <source>
        <strain evidence="5 6">DSM 14555</strain>
    </source>
</reference>
<dbReference type="InterPro" id="IPR036390">
    <property type="entry name" value="WH_DNA-bd_sf"/>
</dbReference>
<dbReference type="PANTHER" id="PTHR30363:SF44">
    <property type="entry name" value="AGA OPERON TRANSCRIPTIONAL REPRESSOR-RELATED"/>
    <property type="match status" value="1"/>
</dbReference>
<dbReference type="Gene3D" id="1.10.10.10">
    <property type="entry name" value="Winged helix-like DNA-binding domain superfamily/Winged helix DNA-binding domain"/>
    <property type="match status" value="1"/>
</dbReference>
<keyword evidence="1" id="KW-0805">Transcription regulation</keyword>
<dbReference type="Gene3D" id="3.40.50.1360">
    <property type="match status" value="1"/>
</dbReference>
<dbReference type="InterPro" id="IPR001034">
    <property type="entry name" value="DeoR_HTH"/>
</dbReference>
<dbReference type="InterPro" id="IPR018356">
    <property type="entry name" value="Tscrpt_reg_HTH_DeoR_CS"/>
</dbReference>
<dbReference type="SUPFAM" id="SSF46785">
    <property type="entry name" value="Winged helix' DNA-binding domain"/>
    <property type="match status" value="1"/>
</dbReference>
<dbReference type="PROSITE" id="PS51000">
    <property type="entry name" value="HTH_DEOR_2"/>
    <property type="match status" value="1"/>
</dbReference>
<dbReference type="RefSeq" id="WP_309797111.1">
    <property type="nucleotide sequence ID" value="NZ_BAAAHY010000001.1"/>
</dbReference>
<dbReference type="InterPro" id="IPR014036">
    <property type="entry name" value="DeoR-like_C"/>
</dbReference>
<name>A0ABU1JCC0_9MICC</name>
<proteinExistence type="predicted"/>
<dbReference type="PRINTS" id="PR00037">
    <property type="entry name" value="HTHLACR"/>
</dbReference>
<dbReference type="SUPFAM" id="SSF100950">
    <property type="entry name" value="NagB/RpiA/CoA transferase-like"/>
    <property type="match status" value="1"/>
</dbReference>
<evidence type="ECO:0000256" key="2">
    <source>
        <dbReference type="ARBA" id="ARBA00023125"/>
    </source>
</evidence>
<dbReference type="InterPro" id="IPR050313">
    <property type="entry name" value="Carb_Metab_HTH_regulators"/>
</dbReference>
<dbReference type="PANTHER" id="PTHR30363">
    <property type="entry name" value="HTH-TYPE TRANSCRIPTIONAL REGULATOR SRLR-RELATED"/>
    <property type="match status" value="1"/>
</dbReference>
<evidence type="ECO:0000313" key="6">
    <source>
        <dbReference type="Proteomes" id="UP001185069"/>
    </source>
</evidence>
<dbReference type="Proteomes" id="UP001185069">
    <property type="component" value="Unassembled WGS sequence"/>
</dbReference>
<keyword evidence="6" id="KW-1185">Reference proteome</keyword>
<dbReference type="PROSITE" id="PS00894">
    <property type="entry name" value="HTH_DEOR_1"/>
    <property type="match status" value="1"/>
</dbReference>
<keyword evidence="2" id="KW-0238">DNA-binding</keyword>
<feature type="domain" description="HTH deoR-type" evidence="4">
    <location>
        <begin position="3"/>
        <end position="58"/>
    </location>
</feature>
<dbReference type="InterPro" id="IPR037171">
    <property type="entry name" value="NagB/RpiA_transferase-like"/>
</dbReference>
<evidence type="ECO:0000256" key="3">
    <source>
        <dbReference type="ARBA" id="ARBA00023163"/>
    </source>
</evidence>
<evidence type="ECO:0000256" key="1">
    <source>
        <dbReference type="ARBA" id="ARBA00023015"/>
    </source>
</evidence>
<dbReference type="Pfam" id="PF08220">
    <property type="entry name" value="HTH_DeoR"/>
    <property type="match status" value="1"/>
</dbReference>
<dbReference type="SMART" id="SM00420">
    <property type="entry name" value="HTH_DEOR"/>
    <property type="match status" value="1"/>
</dbReference>
<organism evidence="5 6">
    <name type="scientific">Arthrobacter russicus</name>
    <dbReference type="NCBI Taxonomy" id="172040"/>
    <lineage>
        <taxon>Bacteria</taxon>
        <taxon>Bacillati</taxon>
        <taxon>Actinomycetota</taxon>
        <taxon>Actinomycetes</taxon>
        <taxon>Micrococcales</taxon>
        <taxon>Micrococcaceae</taxon>
        <taxon>Arthrobacter</taxon>
    </lineage>
</organism>
<dbReference type="InterPro" id="IPR036388">
    <property type="entry name" value="WH-like_DNA-bd_sf"/>
</dbReference>
<dbReference type="SMART" id="SM01134">
    <property type="entry name" value="DeoRC"/>
    <property type="match status" value="1"/>
</dbReference>
<dbReference type="Pfam" id="PF00455">
    <property type="entry name" value="DeoRC"/>
    <property type="match status" value="1"/>
</dbReference>
<evidence type="ECO:0000313" key="5">
    <source>
        <dbReference type="EMBL" id="MDR6269076.1"/>
    </source>
</evidence>
<gene>
    <name evidence="5" type="ORF">JOE69_001314</name>
</gene>
<dbReference type="EMBL" id="JAVDQF010000001">
    <property type="protein sequence ID" value="MDR6269076.1"/>
    <property type="molecule type" value="Genomic_DNA"/>
</dbReference>
<protein>
    <submittedName>
        <fullName evidence="5">DeoR/GlpR family transcriptional regulator of sugar metabolism</fullName>
    </submittedName>
</protein>
<keyword evidence="3" id="KW-0804">Transcription</keyword>
<sequence>MLPPERHSRILQALRDAPAVRVAGLAAALDVSEMTIRRDIEILDEQQLLKKIHGGASRLNALSSIEPGFASKADRQLAAKRSIAREALGLIEPGMTIALGAGTTTYHLAASLGQVEALTIITNSIKAAEALHQLPSQPAVIVTGGERTPSEALVGPLSIAAISTLNADMCFLGVHGVHLRGLSSPNLAEAQTNAAFIDSANRLVVLADHSKFGLRALSSFAQIDEIDVLITDDGISPPVRETYQPLVAEMRIANAVPETKAAR</sequence>
<evidence type="ECO:0000259" key="4">
    <source>
        <dbReference type="PROSITE" id="PS51000"/>
    </source>
</evidence>
<comment type="caution">
    <text evidence="5">The sequence shown here is derived from an EMBL/GenBank/DDBJ whole genome shotgun (WGS) entry which is preliminary data.</text>
</comment>